<evidence type="ECO:0000313" key="2">
    <source>
        <dbReference type="Proteomes" id="UP000004995"/>
    </source>
</evidence>
<proteinExistence type="predicted"/>
<dbReference type="Gramene" id="KQK89038">
    <property type="protein sequence ID" value="KQK89038"/>
    <property type="gene ID" value="SETIT_040759mg"/>
</dbReference>
<keyword evidence="2" id="KW-1185">Reference proteome</keyword>
<dbReference type="InParanoid" id="K4APB1"/>
<dbReference type="AlphaFoldDB" id="K4APB1"/>
<dbReference type="HOGENOM" id="CLU_3243154_0_0_1"/>
<dbReference type="EnsemblPlants" id="KQK89038">
    <property type="protein sequence ID" value="KQK89038"/>
    <property type="gene ID" value="SETIT_040759mg"/>
</dbReference>
<dbReference type="EMBL" id="AGNK02005609">
    <property type="status" value="NOT_ANNOTATED_CDS"/>
    <property type="molecule type" value="Genomic_DNA"/>
</dbReference>
<protein>
    <submittedName>
        <fullName evidence="1">Uncharacterized protein</fullName>
    </submittedName>
</protein>
<sequence>MSSTSCFPQVGSFCYTHAFVIVAHCTLCPLRPLCGTPACMHAC</sequence>
<reference evidence="2" key="1">
    <citation type="journal article" date="2012" name="Nat. Biotechnol.">
        <title>Reference genome sequence of the model plant Setaria.</title>
        <authorList>
            <person name="Bennetzen J.L."/>
            <person name="Schmutz J."/>
            <person name="Wang H."/>
            <person name="Percifield R."/>
            <person name="Hawkins J."/>
            <person name="Pontaroli A.C."/>
            <person name="Estep M."/>
            <person name="Feng L."/>
            <person name="Vaughn J.N."/>
            <person name="Grimwood J."/>
            <person name="Jenkins J."/>
            <person name="Barry K."/>
            <person name="Lindquist E."/>
            <person name="Hellsten U."/>
            <person name="Deshpande S."/>
            <person name="Wang X."/>
            <person name="Wu X."/>
            <person name="Mitros T."/>
            <person name="Triplett J."/>
            <person name="Yang X."/>
            <person name="Ye C.Y."/>
            <person name="Mauro-Herrera M."/>
            <person name="Wang L."/>
            <person name="Li P."/>
            <person name="Sharma M."/>
            <person name="Sharma R."/>
            <person name="Ronald P.C."/>
            <person name="Panaud O."/>
            <person name="Kellogg E.A."/>
            <person name="Brutnell T.P."/>
            <person name="Doust A.N."/>
            <person name="Tuskan G.A."/>
            <person name="Rokhsar D."/>
            <person name="Devos K.M."/>
        </authorList>
    </citation>
    <scope>NUCLEOTIDE SEQUENCE [LARGE SCALE GENOMIC DNA]</scope>
    <source>
        <strain evidence="2">cv. Yugu1</strain>
    </source>
</reference>
<name>K4APB1_SETIT</name>
<evidence type="ECO:0000313" key="1">
    <source>
        <dbReference type="EnsemblPlants" id="KQK89038"/>
    </source>
</evidence>
<accession>K4APB1</accession>
<reference evidence="1" key="2">
    <citation type="submission" date="2018-08" db="UniProtKB">
        <authorList>
            <consortium name="EnsemblPlants"/>
        </authorList>
    </citation>
    <scope>IDENTIFICATION</scope>
    <source>
        <strain evidence="1">Yugu1</strain>
    </source>
</reference>
<dbReference type="Proteomes" id="UP000004995">
    <property type="component" value="Unassembled WGS sequence"/>
</dbReference>
<organism evidence="1 2">
    <name type="scientific">Setaria italica</name>
    <name type="common">Foxtail millet</name>
    <name type="synonym">Panicum italicum</name>
    <dbReference type="NCBI Taxonomy" id="4555"/>
    <lineage>
        <taxon>Eukaryota</taxon>
        <taxon>Viridiplantae</taxon>
        <taxon>Streptophyta</taxon>
        <taxon>Embryophyta</taxon>
        <taxon>Tracheophyta</taxon>
        <taxon>Spermatophyta</taxon>
        <taxon>Magnoliopsida</taxon>
        <taxon>Liliopsida</taxon>
        <taxon>Poales</taxon>
        <taxon>Poaceae</taxon>
        <taxon>PACMAD clade</taxon>
        <taxon>Panicoideae</taxon>
        <taxon>Panicodae</taxon>
        <taxon>Paniceae</taxon>
        <taxon>Cenchrinae</taxon>
        <taxon>Setaria</taxon>
    </lineage>
</organism>